<dbReference type="PANTHER" id="PTHR47784:SF5">
    <property type="entry name" value="STEROL UPTAKE CONTROL PROTEIN 2"/>
    <property type="match status" value="1"/>
</dbReference>
<dbReference type="AlphaFoldDB" id="A0A2J6T9J6"/>
<reference evidence="4 5" key="1">
    <citation type="submission" date="2016-04" db="EMBL/GenBank/DDBJ databases">
        <title>A degradative enzymes factory behind the ericoid mycorrhizal symbiosis.</title>
        <authorList>
            <consortium name="DOE Joint Genome Institute"/>
            <person name="Martino E."/>
            <person name="Morin E."/>
            <person name="Grelet G."/>
            <person name="Kuo A."/>
            <person name="Kohler A."/>
            <person name="Daghino S."/>
            <person name="Barry K."/>
            <person name="Choi C."/>
            <person name="Cichocki N."/>
            <person name="Clum A."/>
            <person name="Copeland A."/>
            <person name="Hainaut M."/>
            <person name="Haridas S."/>
            <person name="Labutti K."/>
            <person name="Lindquist E."/>
            <person name="Lipzen A."/>
            <person name="Khouja H.-R."/>
            <person name="Murat C."/>
            <person name="Ohm R."/>
            <person name="Olson A."/>
            <person name="Spatafora J."/>
            <person name="Veneault-Fourrey C."/>
            <person name="Henrissat B."/>
            <person name="Grigoriev I."/>
            <person name="Martin F."/>
            <person name="Perotto S."/>
        </authorList>
    </citation>
    <scope>NUCLEOTIDE SEQUENCE [LARGE SCALE GENOMIC DNA]</scope>
    <source>
        <strain evidence="4 5">E</strain>
    </source>
</reference>
<dbReference type="Pfam" id="PF11951">
    <property type="entry name" value="Fungal_trans_2"/>
    <property type="match status" value="1"/>
</dbReference>
<dbReference type="STRING" id="1095630.A0A2J6T9J6"/>
<name>A0A2J6T9J6_9HELO</name>
<dbReference type="Proteomes" id="UP000235371">
    <property type="component" value="Unassembled WGS sequence"/>
</dbReference>
<dbReference type="GeneID" id="36585047"/>
<feature type="region of interest" description="Disordered" evidence="2">
    <location>
        <begin position="74"/>
        <end position="95"/>
    </location>
</feature>
<dbReference type="OrthoDB" id="416217at2759"/>
<feature type="domain" description="Zn(2)-C6 fungal-type" evidence="3">
    <location>
        <begin position="37"/>
        <end position="67"/>
    </location>
</feature>
<dbReference type="InterPro" id="IPR021858">
    <property type="entry name" value="Fun_TF"/>
</dbReference>
<accession>A0A2J6T9J6</accession>
<dbReference type="GO" id="GO:0001228">
    <property type="term" value="F:DNA-binding transcription activator activity, RNA polymerase II-specific"/>
    <property type="evidence" value="ECO:0007669"/>
    <property type="project" value="TreeGrafter"/>
</dbReference>
<dbReference type="PROSITE" id="PS50048">
    <property type="entry name" value="ZN2_CY6_FUNGAL_2"/>
    <property type="match status" value="1"/>
</dbReference>
<proteinExistence type="predicted"/>
<dbReference type="InParanoid" id="A0A2J6T9J6"/>
<evidence type="ECO:0000256" key="1">
    <source>
        <dbReference type="ARBA" id="ARBA00023242"/>
    </source>
</evidence>
<evidence type="ECO:0000256" key="2">
    <source>
        <dbReference type="SAM" id="MobiDB-lite"/>
    </source>
</evidence>
<evidence type="ECO:0000313" key="5">
    <source>
        <dbReference type="Proteomes" id="UP000235371"/>
    </source>
</evidence>
<dbReference type="CDD" id="cd00067">
    <property type="entry name" value="GAL4"/>
    <property type="match status" value="1"/>
</dbReference>
<dbReference type="SUPFAM" id="SSF57701">
    <property type="entry name" value="Zn2/Cys6 DNA-binding domain"/>
    <property type="match status" value="1"/>
</dbReference>
<dbReference type="Gene3D" id="4.10.240.10">
    <property type="entry name" value="Zn(2)-C6 fungal-type DNA-binding domain"/>
    <property type="match status" value="1"/>
</dbReference>
<sequence length="554" mass="61478">MRCPKQKPKVIKMVTTQLPNQRCIKKPRRSHHKSRNGCFECKRRRVKCDELRPSCTRCTVLLDKCIYPPELQSTTSGQRDELSLPSSPRILSPSPNALPYSERSLSFQASMYATAPCVDVNPCSTVAKGPDGPTDTDLFNHYLQHTSRTLTLCQRDRSALQIEMPKLALQSRTVFHSILAVSAACLCHDMISKEPAPDTSAVNQVLMTGYQHYNLASERVRELISSPRSLKAEPLLASAVFLVPFATASQQINHWISSRSEAKDLSEPTLLSTTPRDAIIIMRAIRTTLQTLHCGSSSPTLELSREMELVTDSPSAEITIPPAALAPSRTHVMVPILAATVQSAFAKLQQCLDSALPNHSDDPEGLLSACGTAFEILKYISSKTFSASNVASASSLSNQVGEPFEPVPVPLPQVALWLRSFARRATDPLPTEPLTSLLLSFLVQAPQAYLDLVLPLLDQRLESPIGATSDDITTKLTREQALALDIYAHWSVLMFLVEVDSRWIGDLPVVTLAGMVNRYSDDFVTKLWPRTTSRQEPWWPGSMLTIFREIRRHR</sequence>
<dbReference type="InterPro" id="IPR036864">
    <property type="entry name" value="Zn2-C6_fun-type_DNA-bd_sf"/>
</dbReference>
<dbReference type="InterPro" id="IPR053157">
    <property type="entry name" value="Sterol_Uptake_Regulator"/>
</dbReference>
<dbReference type="EMBL" id="KZ613813">
    <property type="protein sequence ID" value="PMD59653.1"/>
    <property type="molecule type" value="Genomic_DNA"/>
</dbReference>
<dbReference type="PROSITE" id="PS00463">
    <property type="entry name" value="ZN2_CY6_FUNGAL_1"/>
    <property type="match status" value="1"/>
</dbReference>
<evidence type="ECO:0000259" key="3">
    <source>
        <dbReference type="PROSITE" id="PS50048"/>
    </source>
</evidence>
<keyword evidence="1" id="KW-0539">Nucleus</keyword>
<dbReference type="Pfam" id="PF00172">
    <property type="entry name" value="Zn_clus"/>
    <property type="match status" value="1"/>
</dbReference>
<dbReference type="InterPro" id="IPR001138">
    <property type="entry name" value="Zn2Cys6_DnaBD"/>
</dbReference>
<dbReference type="GO" id="GO:0008270">
    <property type="term" value="F:zinc ion binding"/>
    <property type="evidence" value="ECO:0007669"/>
    <property type="project" value="InterPro"/>
</dbReference>
<dbReference type="SMART" id="SM00066">
    <property type="entry name" value="GAL4"/>
    <property type="match status" value="1"/>
</dbReference>
<keyword evidence="5" id="KW-1185">Reference proteome</keyword>
<dbReference type="PANTHER" id="PTHR47784">
    <property type="entry name" value="STEROL UPTAKE CONTROL PROTEIN 2"/>
    <property type="match status" value="1"/>
</dbReference>
<organism evidence="4 5">
    <name type="scientific">Hyaloscypha bicolor E</name>
    <dbReference type="NCBI Taxonomy" id="1095630"/>
    <lineage>
        <taxon>Eukaryota</taxon>
        <taxon>Fungi</taxon>
        <taxon>Dikarya</taxon>
        <taxon>Ascomycota</taxon>
        <taxon>Pezizomycotina</taxon>
        <taxon>Leotiomycetes</taxon>
        <taxon>Helotiales</taxon>
        <taxon>Hyaloscyphaceae</taxon>
        <taxon>Hyaloscypha</taxon>
        <taxon>Hyaloscypha bicolor</taxon>
    </lineage>
</organism>
<gene>
    <name evidence="4" type="ORF">K444DRAFT_562028</name>
</gene>
<dbReference type="RefSeq" id="XP_024736557.1">
    <property type="nucleotide sequence ID" value="XM_024876970.1"/>
</dbReference>
<feature type="compositionally biased region" description="Low complexity" evidence="2">
    <location>
        <begin position="83"/>
        <end position="95"/>
    </location>
</feature>
<evidence type="ECO:0000313" key="4">
    <source>
        <dbReference type="EMBL" id="PMD59653.1"/>
    </source>
</evidence>
<protein>
    <recommendedName>
        <fullName evidence="3">Zn(2)-C6 fungal-type domain-containing protein</fullName>
    </recommendedName>
</protein>